<comment type="subcellular location">
    <subcellularLocation>
        <location evidence="1">Cytoplasm</location>
    </subcellularLocation>
</comment>
<evidence type="ECO:0000313" key="5">
    <source>
        <dbReference type="EMBL" id="RKU46978.1"/>
    </source>
</evidence>
<dbReference type="SUPFAM" id="SSF48371">
    <property type="entry name" value="ARM repeat"/>
    <property type="match status" value="1"/>
</dbReference>
<dbReference type="Proteomes" id="UP000275385">
    <property type="component" value="Unassembled WGS sequence"/>
</dbReference>
<comment type="caution">
    <text evidence="5">The sequence shown here is derived from an EMBL/GenBank/DDBJ whole genome shotgun (WGS) entry which is preliminary data.</text>
</comment>
<dbReference type="STRING" id="177199.A0A420YGI3"/>
<evidence type="ECO:0000256" key="3">
    <source>
        <dbReference type="SAM" id="MobiDB-lite"/>
    </source>
</evidence>
<feature type="region of interest" description="Disordered" evidence="3">
    <location>
        <begin position="1"/>
        <end position="20"/>
    </location>
</feature>
<evidence type="ECO:0000313" key="6">
    <source>
        <dbReference type="Proteomes" id="UP000275385"/>
    </source>
</evidence>
<accession>A0A420YGI3</accession>
<dbReference type="InterPro" id="IPR011989">
    <property type="entry name" value="ARM-like"/>
</dbReference>
<evidence type="ECO:0000259" key="4">
    <source>
        <dbReference type="Pfam" id="PF11701"/>
    </source>
</evidence>
<dbReference type="InterPro" id="IPR024660">
    <property type="entry name" value="UCS_central_dom"/>
</dbReference>
<feature type="domain" description="UNC-45/Cro1/She4 central" evidence="4">
    <location>
        <begin position="71"/>
        <end position="250"/>
    </location>
</feature>
<keyword evidence="6" id="KW-1185">Reference proteome</keyword>
<sequence length="700" mass="76072">MASVGEAASPPKAEEMGRTDQTLTLLASLMEGGKEDDETCEDLDKLTKLLTEDLEHVKRGEESITKVIDGDCVDTLVAYLDMRQSDKVRGHATLTTSAYLKAAGEEGNQILATFFHDRIKRGNYDDYIVAFCVAAVTFPIVPELTTNLFLTEGFLSSLAPLMRRKWKSRKVETACLEMLNAACMTSAACREAVLKYCGDWLEEIVDQDPEEVVSAMYAANPDASLQEGSVAMRRHSQQVQNLAAVVLAKLRLVQPLTLPDGSESRIQPASTSMEDLTKMFTTMLIKDPEHSKQQSVEGLAYASLQAKVKEDISKDPDLLKRLVKILEEAPPKSPLTYGALSVFVNLTRFQPVQSEEEKKMSQLKAYANAAGKLQPDPLNDDQHVSERCKRVFASGITPVLVSHSKNGSLASLTLIISIIHSLSVVTGIRGQLAQQGAVRLLIGAWTALPDSEAVARRTAAQALARILISTNPALVFGGTQPTPQTAAIRPLVSILTPDPDAERRDLLPSFESLMALTNLASTDDDTRRTIIRTAWDEIEELLLSSNSRVSKAAVELVCNLVQSPEAVALYADCTKPQTKNRLHILLALADAEDEGTRSGAGGALASLTAYEGVIRGIVARERGVNVILGLCSEDNEDLRHRGAVTVYNMVTAEGEVGELARAKIKEANGVDVLMQCAKKSRRAEVVEVTVRALKAVLEQP</sequence>
<evidence type="ECO:0000256" key="1">
    <source>
        <dbReference type="ARBA" id="ARBA00004496"/>
    </source>
</evidence>
<dbReference type="GO" id="GO:0005737">
    <property type="term" value="C:cytoplasm"/>
    <property type="evidence" value="ECO:0007669"/>
    <property type="project" value="UniProtKB-SubCell"/>
</dbReference>
<dbReference type="AlphaFoldDB" id="A0A420YGI3"/>
<proteinExistence type="predicted"/>
<name>A0A420YGI3_9PEZI</name>
<keyword evidence="2" id="KW-0963">Cytoplasm</keyword>
<organism evidence="5 6">
    <name type="scientific">Coniochaeta pulveracea</name>
    <dbReference type="NCBI Taxonomy" id="177199"/>
    <lineage>
        <taxon>Eukaryota</taxon>
        <taxon>Fungi</taxon>
        <taxon>Dikarya</taxon>
        <taxon>Ascomycota</taxon>
        <taxon>Pezizomycotina</taxon>
        <taxon>Sordariomycetes</taxon>
        <taxon>Sordariomycetidae</taxon>
        <taxon>Coniochaetales</taxon>
        <taxon>Coniochaetaceae</taxon>
        <taxon>Coniochaeta</taxon>
    </lineage>
</organism>
<dbReference type="Pfam" id="PF11701">
    <property type="entry name" value="UNC45-central"/>
    <property type="match status" value="1"/>
</dbReference>
<dbReference type="Gene3D" id="1.25.10.10">
    <property type="entry name" value="Leucine-rich Repeat Variant"/>
    <property type="match status" value="1"/>
</dbReference>
<dbReference type="EMBL" id="QVQW01000011">
    <property type="protein sequence ID" value="RKU46978.1"/>
    <property type="molecule type" value="Genomic_DNA"/>
</dbReference>
<dbReference type="OrthoDB" id="5574718at2759"/>
<protein>
    <recommendedName>
        <fullName evidence="4">UNC-45/Cro1/She4 central domain-containing protein</fullName>
    </recommendedName>
</protein>
<dbReference type="InterPro" id="IPR016024">
    <property type="entry name" value="ARM-type_fold"/>
</dbReference>
<reference evidence="5 6" key="1">
    <citation type="submission" date="2018-08" db="EMBL/GenBank/DDBJ databases">
        <title>Draft genome of the lignicolous fungus Coniochaeta pulveracea.</title>
        <authorList>
            <person name="Borstlap C.J."/>
            <person name="De Witt R.N."/>
            <person name="Botha A."/>
            <person name="Volschenk H."/>
        </authorList>
    </citation>
    <scope>NUCLEOTIDE SEQUENCE [LARGE SCALE GENOMIC DNA]</scope>
    <source>
        <strain evidence="5 6">CAB683</strain>
    </source>
</reference>
<gene>
    <name evidence="5" type="ORF">DL546_006975</name>
</gene>
<evidence type="ECO:0000256" key="2">
    <source>
        <dbReference type="ARBA" id="ARBA00022490"/>
    </source>
</evidence>
<dbReference type="PANTHER" id="PTHR45994">
    <property type="entry name" value="FI21225P1"/>
    <property type="match status" value="1"/>
</dbReference>
<dbReference type="GO" id="GO:0051879">
    <property type="term" value="F:Hsp90 protein binding"/>
    <property type="evidence" value="ECO:0007669"/>
    <property type="project" value="TreeGrafter"/>
</dbReference>
<dbReference type="PANTHER" id="PTHR45994:SF1">
    <property type="entry name" value="FI21225P1"/>
    <property type="match status" value="1"/>
</dbReference>